<feature type="signal peptide" evidence="8">
    <location>
        <begin position="1"/>
        <end position="15"/>
    </location>
</feature>
<evidence type="ECO:0000256" key="6">
    <source>
        <dbReference type="ARBA" id="ARBA00023136"/>
    </source>
</evidence>
<sequence>MVVAALIATITFAAAFAIPGGYDGNKGRYQGMAVLARVAAFEAFVITNTIAMICSVISIFLCITGIWFSYRRGDNSYSHAIYRYNMAMTLVLVAMFAMMLAFIAATFAVLAQSIALTMSTCFIACIPFIAYILELLKLMKLQKAKKSPLRGLKVTQLKSTGNSISPCAVSPFLPRCGPMWFPLNPEALQLWPPKTKPSTAGTTIRNNANDFDDELQIGEKHLVPIVKKFKFGCEAYPGDVFAMF</sequence>
<keyword evidence="2 7" id="KW-0812">Transmembrane</keyword>
<comment type="subcellular location">
    <subcellularLocation>
        <location evidence="1">Membrane</location>
        <topology evidence="1">Multi-pass membrane protein</topology>
    </subcellularLocation>
</comment>
<comment type="caution">
    <text evidence="10">The sequence shown here is derived from an EMBL/GenBank/DDBJ whole genome shotgun (WGS) entry which is preliminary data.</text>
</comment>
<proteinExistence type="predicted"/>
<evidence type="ECO:0000313" key="10">
    <source>
        <dbReference type="EMBL" id="KAF7146116.1"/>
    </source>
</evidence>
<protein>
    <recommendedName>
        <fullName evidence="9">PGG domain-containing protein</fullName>
    </recommendedName>
</protein>
<evidence type="ECO:0000256" key="5">
    <source>
        <dbReference type="ARBA" id="ARBA00023043"/>
    </source>
</evidence>
<dbReference type="GO" id="GO:0005886">
    <property type="term" value="C:plasma membrane"/>
    <property type="evidence" value="ECO:0007669"/>
    <property type="project" value="TreeGrafter"/>
</dbReference>
<dbReference type="InterPro" id="IPR026961">
    <property type="entry name" value="PGG_dom"/>
</dbReference>
<evidence type="ECO:0000256" key="3">
    <source>
        <dbReference type="ARBA" id="ARBA00022737"/>
    </source>
</evidence>
<evidence type="ECO:0000256" key="8">
    <source>
        <dbReference type="SAM" id="SignalP"/>
    </source>
</evidence>
<dbReference type="Pfam" id="PF13962">
    <property type="entry name" value="PGG"/>
    <property type="match status" value="1"/>
</dbReference>
<organism evidence="10 11">
    <name type="scientific">Rhododendron simsii</name>
    <name type="common">Sims's rhododendron</name>
    <dbReference type="NCBI Taxonomy" id="118357"/>
    <lineage>
        <taxon>Eukaryota</taxon>
        <taxon>Viridiplantae</taxon>
        <taxon>Streptophyta</taxon>
        <taxon>Embryophyta</taxon>
        <taxon>Tracheophyta</taxon>
        <taxon>Spermatophyta</taxon>
        <taxon>Magnoliopsida</taxon>
        <taxon>eudicotyledons</taxon>
        <taxon>Gunneridae</taxon>
        <taxon>Pentapetalae</taxon>
        <taxon>asterids</taxon>
        <taxon>Ericales</taxon>
        <taxon>Ericaceae</taxon>
        <taxon>Ericoideae</taxon>
        <taxon>Rhodoreae</taxon>
        <taxon>Rhododendron</taxon>
    </lineage>
</organism>
<keyword evidence="4 7" id="KW-1133">Transmembrane helix</keyword>
<keyword evidence="8" id="KW-0732">Signal</keyword>
<evidence type="ECO:0000313" key="11">
    <source>
        <dbReference type="Proteomes" id="UP000626092"/>
    </source>
</evidence>
<evidence type="ECO:0000256" key="4">
    <source>
        <dbReference type="ARBA" id="ARBA00022989"/>
    </source>
</evidence>
<keyword evidence="3" id="KW-0677">Repeat</keyword>
<dbReference type="AlphaFoldDB" id="A0A834H331"/>
<feature type="transmembrane region" description="Helical" evidence="7">
    <location>
        <begin position="41"/>
        <end position="68"/>
    </location>
</feature>
<keyword evidence="11" id="KW-1185">Reference proteome</keyword>
<dbReference type="Proteomes" id="UP000626092">
    <property type="component" value="Unassembled WGS sequence"/>
</dbReference>
<dbReference type="OrthoDB" id="10040922at2759"/>
<dbReference type="PANTHER" id="PTHR24186">
    <property type="entry name" value="PROTEIN PHOSPHATASE 1 REGULATORY SUBUNIT"/>
    <property type="match status" value="1"/>
</dbReference>
<gene>
    <name evidence="10" type="ORF">RHSIM_Rhsim04G0191300</name>
</gene>
<dbReference type="EMBL" id="WJXA01000004">
    <property type="protein sequence ID" value="KAF7146116.1"/>
    <property type="molecule type" value="Genomic_DNA"/>
</dbReference>
<reference evidence="10" key="1">
    <citation type="submission" date="2019-11" db="EMBL/GenBank/DDBJ databases">
        <authorList>
            <person name="Liu Y."/>
            <person name="Hou J."/>
            <person name="Li T.-Q."/>
            <person name="Guan C.-H."/>
            <person name="Wu X."/>
            <person name="Wu H.-Z."/>
            <person name="Ling F."/>
            <person name="Zhang R."/>
            <person name="Shi X.-G."/>
            <person name="Ren J.-P."/>
            <person name="Chen E.-F."/>
            <person name="Sun J.-M."/>
        </authorList>
    </citation>
    <scope>NUCLEOTIDE SEQUENCE</scope>
    <source>
        <strain evidence="10">Adult_tree_wgs_1</strain>
        <tissue evidence="10">Leaves</tissue>
    </source>
</reference>
<evidence type="ECO:0000256" key="1">
    <source>
        <dbReference type="ARBA" id="ARBA00004141"/>
    </source>
</evidence>
<evidence type="ECO:0000256" key="7">
    <source>
        <dbReference type="SAM" id="Phobius"/>
    </source>
</evidence>
<feature type="transmembrane region" description="Helical" evidence="7">
    <location>
        <begin position="116"/>
        <end position="136"/>
    </location>
</feature>
<name>A0A834H331_RHOSS</name>
<accession>A0A834H331</accession>
<feature type="domain" description="PGG" evidence="9">
    <location>
        <begin position="1"/>
        <end position="109"/>
    </location>
</feature>
<keyword evidence="6 7" id="KW-0472">Membrane</keyword>
<dbReference type="PANTHER" id="PTHR24186:SF50">
    <property type="entry name" value="ANKYRIN REPEAT-CONTAINING PROTEIN ITN1-LIKE ISOFORM X1"/>
    <property type="match status" value="1"/>
</dbReference>
<feature type="transmembrane region" description="Helical" evidence="7">
    <location>
        <begin position="89"/>
        <end position="110"/>
    </location>
</feature>
<evidence type="ECO:0000256" key="2">
    <source>
        <dbReference type="ARBA" id="ARBA00022692"/>
    </source>
</evidence>
<feature type="chain" id="PRO_5032594935" description="PGG domain-containing protein" evidence="8">
    <location>
        <begin position="16"/>
        <end position="244"/>
    </location>
</feature>
<keyword evidence="5" id="KW-0040">ANK repeat</keyword>
<evidence type="ECO:0000259" key="9">
    <source>
        <dbReference type="Pfam" id="PF13962"/>
    </source>
</evidence>